<dbReference type="RefSeq" id="WP_002598950.1">
    <property type="nucleotide sequence ID" value="NZ_JADPHC010000004.1"/>
</dbReference>
<dbReference type="PATRIC" id="fig|999411.4.peg.2431"/>
<gene>
    <name evidence="1" type="ORF">HMPREF1092_02476</name>
</gene>
<protein>
    <recommendedName>
        <fullName evidence="3">Inhibitor of sigma-G Gin</fullName>
    </recommendedName>
</protein>
<evidence type="ECO:0008006" key="3">
    <source>
        <dbReference type="Google" id="ProtNLM"/>
    </source>
</evidence>
<dbReference type="Proteomes" id="UP000013097">
    <property type="component" value="Unassembled WGS sequence"/>
</dbReference>
<evidence type="ECO:0000313" key="1">
    <source>
        <dbReference type="EMBL" id="ENZ00823.1"/>
    </source>
</evidence>
<dbReference type="Pfam" id="PF10764">
    <property type="entry name" value="Gin"/>
    <property type="match status" value="1"/>
</dbReference>
<evidence type="ECO:0000313" key="2">
    <source>
        <dbReference type="Proteomes" id="UP000013097"/>
    </source>
</evidence>
<comment type="caution">
    <text evidence="1">The sequence shown here is derived from an EMBL/GenBank/DDBJ whole genome shotgun (WGS) entry which is preliminary data.</text>
</comment>
<accession>N9XMA1</accession>
<sequence>MINKEIEKRVCVICNMENESYLSDNYIDGIIVNGEYICRHCEKEIIETSVEENKYDDYVDKIKVVIYK</sequence>
<keyword evidence="2" id="KW-1185">Reference proteome</keyword>
<organism evidence="1 2">
    <name type="scientific">Clostridium thermobutyricum</name>
    <dbReference type="NCBI Taxonomy" id="29372"/>
    <lineage>
        <taxon>Bacteria</taxon>
        <taxon>Bacillati</taxon>
        <taxon>Bacillota</taxon>
        <taxon>Clostridia</taxon>
        <taxon>Eubacteriales</taxon>
        <taxon>Clostridiaceae</taxon>
        <taxon>Clostridium</taxon>
    </lineage>
</organism>
<proteinExistence type="predicted"/>
<dbReference type="AlphaFoldDB" id="N9XMA1"/>
<dbReference type="HOGENOM" id="CLU_187385_0_1_9"/>
<reference evidence="1 2" key="1">
    <citation type="submission" date="2013-01" db="EMBL/GenBank/DDBJ databases">
        <title>The Genome Sequence of Clostridium colicanis 209318.</title>
        <authorList>
            <consortium name="The Broad Institute Genome Sequencing Platform"/>
            <person name="Earl A."/>
            <person name="Ward D."/>
            <person name="Feldgarden M."/>
            <person name="Gevers D."/>
            <person name="Courvalin P."/>
            <person name="Lambert T."/>
            <person name="Walker B."/>
            <person name="Young S.K."/>
            <person name="Zeng Q."/>
            <person name="Gargeya S."/>
            <person name="Fitzgerald M."/>
            <person name="Haas B."/>
            <person name="Abouelleil A."/>
            <person name="Alvarado L."/>
            <person name="Arachchi H.M."/>
            <person name="Berlin A.M."/>
            <person name="Chapman S.B."/>
            <person name="Dewar J."/>
            <person name="Goldberg J."/>
            <person name="Griggs A."/>
            <person name="Gujja S."/>
            <person name="Hansen M."/>
            <person name="Howarth C."/>
            <person name="Imamovic A."/>
            <person name="Larimer J."/>
            <person name="McCowan C."/>
            <person name="Murphy C."/>
            <person name="Neiman D."/>
            <person name="Pearson M."/>
            <person name="Priest M."/>
            <person name="Roberts A."/>
            <person name="Saif S."/>
            <person name="Shea T."/>
            <person name="Sisk P."/>
            <person name="Sykes S."/>
            <person name="Wortman J."/>
            <person name="Nusbaum C."/>
            <person name="Birren B."/>
        </authorList>
    </citation>
    <scope>NUCLEOTIDE SEQUENCE [LARGE SCALE GENOMIC DNA]</scope>
    <source>
        <strain evidence="1 2">209318</strain>
    </source>
</reference>
<dbReference type="EMBL" id="AGYT01000012">
    <property type="protein sequence ID" value="ENZ00823.1"/>
    <property type="molecule type" value="Genomic_DNA"/>
</dbReference>
<dbReference type="InterPro" id="IPR019700">
    <property type="entry name" value="Sigma-G_inhibitor_Gin"/>
</dbReference>
<name>N9XMA1_9CLOT</name>